<accession>A0ABR0BCY1</accession>
<reference evidence="2 3" key="1">
    <citation type="journal article" date="2024" name="Microbiol. Resour. Announc.">
        <title>Genome annotations for the ascomycete fungi Trichoderma harzianum, Trichoderma aggressivum, and Purpureocillium lilacinum.</title>
        <authorList>
            <person name="Beijen E.P.W."/>
            <person name="Ohm R.A."/>
        </authorList>
    </citation>
    <scope>NUCLEOTIDE SEQUENCE [LARGE SCALE GENOMIC DNA]</scope>
    <source>
        <strain evidence="2 3">CBS 150709</strain>
    </source>
</reference>
<keyword evidence="3" id="KW-1185">Reference proteome</keyword>
<comment type="caution">
    <text evidence="2">The sequence shown here is derived from an EMBL/GenBank/DDBJ whole genome shotgun (WGS) entry which is preliminary data.</text>
</comment>
<protein>
    <submittedName>
        <fullName evidence="2">Uncharacterized protein</fullName>
    </submittedName>
</protein>
<sequence>MGHYLDTSPGDCAAVACGTAKFRDAVSSVLRRHPRPTTFMELEYQPRPPVPGDSGTKTARDLQPQGLGTRALSSRANKETVGTVHRREFVVHGATQRPVYETSLDSGPYGPAVWRAPPHHTADVHDGWREQSMKADVHPGVRWVTTRDICEEFEMQDVL</sequence>
<evidence type="ECO:0000313" key="3">
    <source>
        <dbReference type="Proteomes" id="UP001287286"/>
    </source>
</evidence>
<feature type="region of interest" description="Disordered" evidence="1">
    <location>
        <begin position="42"/>
        <end position="81"/>
    </location>
</feature>
<evidence type="ECO:0000313" key="2">
    <source>
        <dbReference type="EMBL" id="KAK4067502.1"/>
    </source>
</evidence>
<dbReference type="Proteomes" id="UP001287286">
    <property type="component" value="Unassembled WGS sequence"/>
</dbReference>
<organism evidence="2 3">
    <name type="scientific">Purpureocillium lilacinum</name>
    <name type="common">Paecilomyces lilacinus</name>
    <dbReference type="NCBI Taxonomy" id="33203"/>
    <lineage>
        <taxon>Eukaryota</taxon>
        <taxon>Fungi</taxon>
        <taxon>Dikarya</taxon>
        <taxon>Ascomycota</taxon>
        <taxon>Pezizomycotina</taxon>
        <taxon>Sordariomycetes</taxon>
        <taxon>Hypocreomycetidae</taxon>
        <taxon>Hypocreales</taxon>
        <taxon>Ophiocordycipitaceae</taxon>
        <taxon>Purpureocillium</taxon>
    </lineage>
</organism>
<name>A0ABR0BCY1_PURLI</name>
<proteinExistence type="predicted"/>
<gene>
    <name evidence="2" type="ORF">Purlil1_13855</name>
</gene>
<dbReference type="EMBL" id="JAWRVI010000330">
    <property type="protein sequence ID" value="KAK4067502.1"/>
    <property type="molecule type" value="Genomic_DNA"/>
</dbReference>
<evidence type="ECO:0000256" key="1">
    <source>
        <dbReference type="SAM" id="MobiDB-lite"/>
    </source>
</evidence>